<sequence length="501" mass="55226">MKTLPHRITRTIVDDKCVVEFARIPWAGVLANSTTARTARTILSFLCLGLAQSIAAAEKPNFVVIFTDDQGYGDLSCFGGKHVSTPRIDRMAAEGSRLTSFYVAAPVCTPSRAALMTGCYPKRIDMATGSNFGVLLAGDRKGLNPDEVTIAEVLKGAGYKTAIFGKWHLGDQPEFLPTKQGFDEFFGIPYSHDIHPFHPRQSHYKFPPLPLLENETVVEMDPNADFLTKRITEHAVSFIERNKDKPFFLYVPHPIPHAPLHASPPFMKGVSDDIVAALNAEDGNIAYRTRDNLLRQAIAEVDWSVGKILDTLKANGLDENTLVLFTSDNGPPKNSLFASPGPLRGNKGTTFEGGMREPTVVRWPGRIPPSKPNDELMTAMDLLPTFAKLAGAAIPTDRVIDGKDIWPTLIGKALTPHELFFYHSGNQLQAVRSGKWKLHVNKGKPTQLYDLESDMGERNNVVKSNPEVVQRLSGHLKAFAKDIADNSRPAAFVENPKPLRK</sequence>
<dbReference type="CDD" id="cd16026">
    <property type="entry name" value="GALNS_like"/>
    <property type="match status" value="1"/>
</dbReference>
<dbReference type="Gene3D" id="3.30.1120.10">
    <property type="match status" value="1"/>
</dbReference>
<comment type="caution">
    <text evidence="7">The sequence shown here is derived from an EMBL/GenBank/DDBJ whole genome shotgun (WGS) entry which is preliminary data.</text>
</comment>
<evidence type="ECO:0000256" key="5">
    <source>
        <dbReference type="SAM" id="MobiDB-lite"/>
    </source>
</evidence>
<dbReference type="EC" id="3.1.6.1" evidence="7"/>
<feature type="region of interest" description="Disordered" evidence="5">
    <location>
        <begin position="334"/>
        <end position="356"/>
    </location>
</feature>
<dbReference type="RefSeq" id="WP_146582508.1">
    <property type="nucleotide sequence ID" value="NZ_SJPM01000028.1"/>
</dbReference>
<dbReference type="GO" id="GO:0004065">
    <property type="term" value="F:arylsulfatase activity"/>
    <property type="evidence" value="ECO:0007669"/>
    <property type="project" value="UniProtKB-EC"/>
</dbReference>
<dbReference type="Pfam" id="PF00884">
    <property type="entry name" value="Sulfatase"/>
    <property type="match status" value="1"/>
</dbReference>
<organism evidence="7 8">
    <name type="scientific">Neorhodopirellula pilleata</name>
    <dbReference type="NCBI Taxonomy" id="2714738"/>
    <lineage>
        <taxon>Bacteria</taxon>
        <taxon>Pseudomonadati</taxon>
        <taxon>Planctomycetota</taxon>
        <taxon>Planctomycetia</taxon>
        <taxon>Pirellulales</taxon>
        <taxon>Pirellulaceae</taxon>
        <taxon>Neorhodopirellula</taxon>
    </lineage>
</organism>
<gene>
    <name evidence="7" type="primary">atsA_93</name>
    <name evidence="7" type="ORF">Pla100_59660</name>
</gene>
<evidence type="ECO:0000259" key="6">
    <source>
        <dbReference type="Pfam" id="PF00884"/>
    </source>
</evidence>
<reference evidence="7 8" key="1">
    <citation type="submission" date="2019-02" db="EMBL/GenBank/DDBJ databases">
        <title>Deep-cultivation of Planctomycetes and their phenomic and genomic characterization uncovers novel biology.</title>
        <authorList>
            <person name="Wiegand S."/>
            <person name="Jogler M."/>
            <person name="Boedeker C."/>
            <person name="Pinto D."/>
            <person name="Vollmers J."/>
            <person name="Rivas-Marin E."/>
            <person name="Kohn T."/>
            <person name="Peeters S.H."/>
            <person name="Heuer A."/>
            <person name="Rast P."/>
            <person name="Oberbeckmann S."/>
            <person name="Bunk B."/>
            <person name="Jeske O."/>
            <person name="Meyerdierks A."/>
            <person name="Storesund J.E."/>
            <person name="Kallscheuer N."/>
            <person name="Luecker S."/>
            <person name="Lage O.M."/>
            <person name="Pohl T."/>
            <person name="Merkel B.J."/>
            <person name="Hornburger P."/>
            <person name="Mueller R.-W."/>
            <person name="Bruemmer F."/>
            <person name="Labrenz M."/>
            <person name="Spormann A.M."/>
            <person name="Op Den Camp H."/>
            <person name="Overmann J."/>
            <person name="Amann R."/>
            <person name="Jetten M.S.M."/>
            <person name="Mascher T."/>
            <person name="Medema M.H."/>
            <person name="Devos D.P."/>
            <person name="Kaster A.-K."/>
            <person name="Ovreas L."/>
            <person name="Rohde M."/>
            <person name="Galperin M.Y."/>
            <person name="Jogler C."/>
        </authorList>
    </citation>
    <scope>NUCLEOTIDE SEQUENCE [LARGE SCALE GENOMIC DNA]</scope>
    <source>
        <strain evidence="7 8">Pla100</strain>
    </source>
</reference>
<keyword evidence="2" id="KW-0479">Metal-binding</keyword>
<proteinExistence type="inferred from homology"/>
<dbReference type="GO" id="GO:0046872">
    <property type="term" value="F:metal ion binding"/>
    <property type="evidence" value="ECO:0007669"/>
    <property type="project" value="UniProtKB-KW"/>
</dbReference>
<evidence type="ECO:0000256" key="2">
    <source>
        <dbReference type="ARBA" id="ARBA00022723"/>
    </source>
</evidence>
<dbReference type="AlphaFoldDB" id="A0A5C5ZIL1"/>
<accession>A0A5C5ZIL1</accession>
<dbReference type="PANTHER" id="PTHR42693">
    <property type="entry name" value="ARYLSULFATASE FAMILY MEMBER"/>
    <property type="match status" value="1"/>
</dbReference>
<dbReference type="Gene3D" id="3.40.720.10">
    <property type="entry name" value="Alkaline Phosphatase, subunit A"/>
    <property type="match status" value="1"/>
</dbReference>
<evidence type="ECO:0000256" key="3">
    <source>
        <dbReference type="ARBA" id="ARBA00022801"/>
    </source>
</evidence>
<protein>
    <submittedName>
        <fullName evidence="7">Arylsulfatase</fullName>
        <ecNumber evidence="7">3.1.6.1</ecNumber>
    </submittedName>
</protein>
<evidence type="ECO:0000313" key="8">
    <source>
        <dbReference type="Proteomes" id="UP000316213"/>
    </source>
</evidence>
<dbReference type="InterPro" id="IPR017850">
    <property type="entry name" value="Alkaline_phosphatase_core_sf"/>
</dbReference>
<dbReference type="InterPro" id="IPR050738">
    <property type="entry name" value="Sulfatase"/>
</dbReference>
<dbReference type="EMBL" id="SJPM01000028">
    <property type="protein sequence ID" value="TWT87076.1"/>
    <property type="molecule type" value="Genomic_DNA"/>
</dbReference>
<dbReference type="PROSITE" id="PS00523">
    <property type="entry name" value="SULFATASE_1"/>
    <property type="match status" value="1"/>
</dbReference>
<dbReference type="PANTHER" id="PTHR42693:SF53">
    <property type="entry name" value="ENDO-4-O-SULFATASE"/>
    <property type="match status" value="1"/>
</dbReference>
<dbReference type="SUPFAM" id="SSF53649">
    <property type="entry name" value="Alkaline phosphatase-like"/>
    <property type="match status" value="1"/>
</dbReference>
<dbReference type="Proteomes" id="UP000316213">
    <property type="component" value="Unassembled WGS sequence"/>
</dbReference>
<dbReference type="InterPro" id="IPR024607">
    <property type="entry name" value="Sulfatase_CS"/>
</dbReference>
<comment type="similarity">
    <text evidence="1">Belongs to the sulfatase family.</text>
</comment>
<feature type="domain" description="Sulfatase N-terminal" evidence="6">
    <location>
        <begin position="60"/>
        <end position="392"/>
    </location>
</feature>
<keyword evidence="3 7" id="KW-0378">Hydrolase</keyword>
<dbReference type="FunFam" id="3.40.720.10:FF:000108">
    <property type="entry name" value="Arylsulfatase A [precursor]"/>
    <property type="match status" value="1"/>
</dbReference>
<keyword evidence="8" id="KW-1185">Reference proteome</keyword>
<dbReference type="InterPro" id="IPR000917">
    <property type="entry name" value="Sulfatase_N"/>
</dbReference>
<name>A0A5C5ZIL1_9BACT</name>
<evidence type="ECO:0000256" key="4">
    <source>
        <dbReference type="ARBA" id="ARBA00022837"/>
    </source>
</evidence>
<keyword evidence="4" id="KW-0106">Calcium</keyword>
<evidence type="ECO:0000313" key="7">
    <source>
        <dbReference type="EMBL" id="TWT87076.1"/>
    </source>
</evidence>
<dbReference type="OrthoDB" id="9783154at2"/>
<evidence type="ECO:0000256" key="1">
    <source>
        <dbReference type="ARBA" id="ARBA00008779"/>
    </source>
</evidence>